<sequence length="441" mass="49759">MEVAVDHGETWDTAIAKYGFDVPGVDLLPLVNPRDSICSSRPIIASRKGDSEASDLVSPPASAGLYHRYQGPDSDITQENTGHQQHSPDVSLELSPSSPKSSDTQPPHKKRKPLPGSRRDRTLHSTAQAALSLPAIDHNRYTTVHALHLQWDNEWRQGVLQAGMDLGKTLRDAYGFGYHMEVIPLGISHKHFRERLQHFIEKEDERGVLKIVYYAGDSYLDGDRKMMLTGPRSSNRLDDIRWSNIQVVLEEAVSDVLLIMDCPYWTPMASKRYGVLEILAGSNFEIFGNSDITDCVFTKNLAKVLQERAAQTWRGPLYVADLHSQLTAVYRNVIPEGRHNEPIIKQFPAPFHMLIAGENTTRASIQLAPRSQPQLSGRRQGRRAEPEVIELHFHGEDEDRESLNEWLRLKPENVRLKTEKRYGVDGRADAFSGILSRHEKA</sequence>
<comment type="caution">
    <text evidence="2">The sequence shown here is derived from an EMBL/GenBank/DDBJ whole genome shotgun (WGS) entry which is preliminary data.</text>
</comment>
<dbReference type="EMBL" id="JAPEVB010000001">
    <property type="protein sequence ID" value="KAJ4397591.1"/>
    <property type="molecule type" value="Genomic_DNA"/>
</dbReference>
<dbReference type="OrthoDB" id="3921198at2759"/>
<dbReference type="AlphaFoldDB" id="A0A9W8Z4A5"/>
<feature type="compositionally biased region" description="Polar residues" evidence="1">
    <location>
        <begin position="75"/>
        <end position="88"/>
    </location>
</feature>
<feature type="compositionally biased region" description="Low complexity" evidence="1">
    <location>
        <begin position="91"/>
        <end position="102"/>
    </location>
</feature>
<reference evidence="2" key="1">
    <citation type="submission" date="2022-10" db="EMBL/GenBank/DDBJ databases">
        <title>Tapping the CABI collections for fungal endophytes: first genome assemblies for Collariella, Neodidymelliopsis, Ascochyta clinopodiicola, Didymella pomorum, Didymosphaeria variabile, Neocosmospora piperis and Neocucurbitaria cava.</title>
        <authorList>
            <person name="Hill R."/>
        </authorList>
    </citation>
    <scope>NUCLEOTIDE SEQUENCE</scope>
    <source>
        <strain evidence="2">IMI 355082</strain>
    </source>
</reference>
<accession>A0A9W8Z4A5</accession>
<evidence type="ECO:0000313" key="3">
    <source>
        <dbReference type="Proteomes" id="UP001140453"/>
    </source>
</evidence>
<keyword evidence="3" id="KW-1185">Reference proteome</keyword>
<evidence type="ECO:0000313" key="2">
    <source>
        <dbReference type="EMBL" id="KAJ4397591.1"/>
    </source>
</evidence>
<name>A0A9W8Z4A5_9PEZI</name>
<protein>
    <submittedName>
        <fullName evidence="2">Uncharacterized protein</fullName>
    </submittedName>
</protein>
<dbReference type="Proteomes" id="UP001140453">
    <property type="component" value="Unassembled WGS sequence"/>
</dbReference>
<organism evidence="2 3">
    <name type="scientific">Gnomoniopsis smithogilvyi</name>
    <dbReference type="NCBI Taxonomy" id="1191159"/>
    <lineage>
        <taxon>Eukaryota</taxon>
        <taxon>Fungi</taxon>
        <taxon>Dikarya</taxon>
        <taxon>Ascomycota</taxon>
        <taxon>Pezizomycotina</taxon>
        <taxon>Sordariomycetes</taxon>
        <taxon>Sordariomycetidae</taxon>
        <taxon>Diaporthales</taxon>
        <taxon>Gnomoniaceae</taxon>
        <taxon>Gnomoniopsis</taxon>
    </lineage>
</organism>
<proteinExistence type="predicted"/>
<gene>
    <name evidence="2" type="ORF">N0V93_001824</name>
</gene>
<evidence type="ECO:0000256" key="1">
    <source>
        <dbReference type="SAM" id="MobiDB-lite"/>
    </source>
</evidence>
<feature type="region of interest" description="Disordered" evidence="1">
    <location>
        <begin position="47"/>
        <end position="121"/>
    </location>
</feature>